<dbReference type="SUPFAM" id="SSF56327">
    <property type="entry name" value="LDH C-terminal domain-like"/>
    <property type="match status" value="1"/>
</dbReference>
<organism evidence="1">
    <name type="scientific">human gut metagenome</name>
    <dbReference type="NCBI Taxonomy" id="408170"/>
    <lineage>
        <taxon>unclassified sequences</taxon>
        <taxon>metagenomes</taxon>
        <taxon>organismal metagenomes</taxon>
    </lineage>
</organism>
<protein>
    <submittedName>
        <fullName evidence="1">6-phospho-beta-glucosidase</fullName>
    </submittedName>
</protein>
<gene>
    <name evidence="1" type="ORF">Q604_UNBC16199G0001</name>
</gene>
<dbReference type="AlphaFoldDB" id="W1XIE5"/>
<dbReference type="GO" id="GO:0016616">
    <property type="term" value="F:oxidoreductase activity, acting on the CH-OH group of donors, NAD or NADP as acceptor"/>
    <property type="evidence" value="ECO:0007669"/>
    <property type="project" value="InterPro"/>
</dbReference>
<proteinExistence type="predicted"/>
<sequence length="69" mass="7181">AELNTKPVELEKRGGAYYSDAAVSLISAIYNDKKDIHTVSIDGIKGLLAKAIIAAFLSPCTAASTANIS</sequence>
<dbReference type="EMBL" id="AZMM01016199">
    <property type="protein sequence ID" value="ETJ29255.1"/>
    <property type="molecule type" value="Genomic_DNA"/>
</dbReference>
<dbReference type="Gene3D" id="3.90.110.10">
    <property type="entry name" value="Lactate dehydrogenase/glycoside hydrolase, family 4, C-terminal"/>
    <property type="match status" value="1"/>
</dbReference>
<comment type="caution">
    <text evidence="1">The sequence shown here is derived from an EMBL/GenBank/DDBJ whole genome shotgun (WGS) entry which is preliminary data.</text>
</comment>
<evidence type="ECO:0000313" key="1">
    <source>
        <dbReference type="EMBL" id="ETJ29255.1"/>
    </source>
</evidence>
<dbReference type="InterPro" id="IPR015955">
    <property type="entry name" value="Lactate_DH/Glyco_Ohase_4_C"/>
</dbReference>
<feature type="non-terminal residue" evidence="1">
    <location>
        <position position="1"/>
    </location>
</feature>
<name>W1XIE5_9ZZZZ</name>
<reference evidence="1" key="1">
    <citation type="submission" date="2013-12" db="EMBL/GenBank/DDBJ databases">
        <title>A Varibaculum cambriense genome reconstructed from a premature infant gut community with otherwise low bacterial novelty that shifts toward anaerobic metabolism during the third week of life.</title>
        <authorList>
            <person name="Brown C.T."/>
            <person name="Sharon I."/>
            <person name="Thomas B.C."/>
            <person name="Castelle C.J."/>
            <person name="Morowitz M.J."/>
            <person name="Banfield J.F."/>
        </authorList>
    </citation>
    <scope>NUCLEOTIDE SEQUENCE</scope>
</reference>
<accession>W1XIE5</accession>